<proteinExistence type="predicted"/>
<dbReference type="OrthoDB" id="10436720at2759"/>
<feature type="region of interest" description="Disordered" evidence="1">
    <location>
        <begin position="362"/>
        <end position="398"/>
    </location>
</feature>
<keyword evidence="3" id="KW-1185">Reference proteome</keyword>
<feature type="compositionally biased region" description="Gly residues" evidence="1">
    <location>
        <begin position="385"/>
        <end position="398"/>
    </location>
</feature>
<organism evidence="2 3">
    <name type="scientific">Gonapodya prolifera (strain JEL478)</name>
    <name type="common">Monoblepharis prolifera</name>
    <dbReference type="NCBI Taxonomy" id="1344416"/>
    <lineage>
        <taxon>Eukaryota</taxon>
        <taxon>Fungi</taxon>
        <taxon>Fungi incertae sedis</taxon>
        <taxon>Chytridiomycota</taxon>
        <taxon>Chytridiomycota incertae sedis</taxon>
        <taxon>Monoblepharidomycetes</taxon>
        <taxon>Monoblepharidales</taxon>
        <taxon>Gonapodyaceae</taxon>
        <taxon>Gonapodya</taxon>
    </lineage>
</organism>
<evidence type="ECO:0000313" key="3">
    <source>
        <dbReference type="Proteomes" id="UP000070544"/>
    </source>
</evidence>
<sequence>MTLGESKVRVQLPSSNDFDRLLSILSRNPTAQLLGIYKLQDYVLEGEHGELGEQGVSFTFRYVTRTFPVLPTYDIGDEDAEFVLGLLDPQGQSGVTADTSLMHLRESTESINPDDPEIRLILRESPLKPGWTAEDRNGNGRDRERGLGYGNAKSKLVKRVLVKYAVGDGMKCVGNFHTFRHTFSLLVTPVDTPSASESISSPLRSLVHLDRCQIAHNEPLGWFVTVMGAVGDGEGSEEGDDNGPQESGERVRFLLSTSRLTSHPNPVPPTVLFTQYATRWNEGEEEREQQEAERRDRIVREVAKDVEAREAAKRVGLAAGPDGPVFRRDDSQLDPLARDSARRLFDADEAAAYDAVAKAFRGSVGGVDGRESESGEADDGETTSRGGGEGGGGKKGSL</sequence>
<dbReference type="Proteomes" id="UP000070544">
    <property type="component" value="Unassembled WGS sequence"/>
</dbReference>
<gene>
    <name evidence="2" type="ORF">M427DRAFT_134335</name>
</gene>
<accession>A0A139AHZ1</accession>
<dbReference type="AlphaFoldDB" id="A0A139AHZ1"/>
<evidence type="ECO:0000313" key="2">
    <source>
        <dbReference type="EMBL" id="KXS16309.1"/>
    </source>
</evidence>
<reference evidence="2 3" key="1">
    <citation type="journal article" date="2015" name="Genome Biol. Evol.">
        <title>Phylogenomic analyses indicate that early fungi evolved digesting cell walls of algal ancestors of land plants.</title>
        <authorList>
            <person name="Chang Y."/>
            <person name="Wang S."/>
            <person name="Sekimoto S."/>
            <person name="Aerts A.L."/>
            <person name="Choi C."/>
            <person name="Clum A."/>
            <person name="LaButti K.M."/>
            <person name="Lindquist E.A."/>
            <person name="Yee Ngan C."/>
            <person name="Ohm R.A."/>
            <person name="Salamov A.A."/>
            <person name="Grigoriev I.V."/>
            <person name="Spatafora J.W."/>
            <person name="Berbee M.L."/>
        </authorList>
    </citation>
    <scope>NUCLEOTIDE SEQUENCE [LARGE SCALE GENOMIC DNA]</scope>
    <source>
        <strain evidence="2 3">JEL478</strain>
    </source>
</reference>
<name>A0A139AHZ1_GONPJ</name>
<evidence type="ECO:0000256" key="1">
    <source>
        <dbReference type="SAM" id="MobiDB-lite"/>
    </source>
</evidence>
<dbReference type="EMBL" id="KQ965754">
    <property type="protein sequence ID" value="KXS16309.1"/>
    <property type="molecule type" value="Genomic_DNA"/>
</dbReference>
<protein>
    <submittedName>
        <fullName evidence="2">Uncharacterized protein</fullName>
    </submittedName>
</protein>